<evidence type="ECO:0000313" key="4">
    <source>
        <dbReference type="EMBL" id="PWW10108.1"/>
    </source>
</evidence>
<proteinExistence type="predicted"/>
<keyword evidence="5" id="KW-1185">Reference proteome</keyword>
<dbReference type="GO" id="GO:1904680">
    <property type="term" value="F:peptide transmembrane transporter activity"/>
    <property type="evidence" value="ECO:0007669"/>
    <property type="project" value="TreeGrafter"/>
</dbReference>
<name>A0A317Q1P3_9ENTR</name>
<dbReference type="AlphaFoldDB" id="A0A317Q1P3"/>
<feature type="domain" description="Solute-binding protein family 5" evidence="2">
    <location>
        <begin position="164"/>
        <end position="309"/>
    </location>
</feature>
<evidence type="ECO:0000256" key="1">
    <source>
        <dbReference type="ARBA" id="ARBA00023125"/>
    </source>
</evidence>
<dbReference type="InterPro" id="IPR000914">
    <property type="entry name" value="SBP_5_dom"/>
</dbReference>
<dbReference type="Proteomes" id="UP000246744">
    <property type="component" value="Unassembled WGS sequence"/>
</dbReference>
<protein>
    <submittedName>
        <fullName evidence="4">MarR-like DNA-binding transcriptional regulator SgrR of sgrS sRNA</fullName>
    </submittedName>
</protein>
<evidence type="ECO:0000259" key="2">
    <source>
        <dbReference type="Pfam" id="PF00496"/>
    </source>
</evidence>
<dbReference type="GO" id="GO:0015833">
    <property type="term" value="P:peptide transport"/>
    <property type="evidence" value="ECO:0007669"/>
    <property type="project" value="TreeGrafter"/>
</dbReference>
<feature type="domain" description="Transcriptional regulator SgrR N-terminal HTH" evidence="3">
    <location>
        <begin position="7"/>
        <end position="118"/>
    </location>
</feature>
<dbReference type="Pfam" id="PF12793">
    <property type="entry name" value="SgrR_N"/>
    <property type="match status" value="1"/>
</dbReference>
<dbReference type="OrthoDB" id="5894719at2"/>
<dbReference type="PANTHER" id="PTHR30290">
    <property type="entry name" value="PERIPLASMIC BINDING COMPONENT OF ABC TRANSPORTER"/>
    <property type="match status" value="1"/>
</dbReference>
<sequence length="579" mass="65621">MANRLTEQKYLKLLAVYGNTPASVTLQELADRLFCTRRHMRTLLQQMQDNGWLDWQSRPGRGLRAQLHLLRTPTQLSQAEAEQLLDAGRLDEAIALLGQDKQQVTQLLRSKLGYSVQADYQRLRIPYYRTMPCLLPGTALRRSEQHLVRQVFSGLTRINEEKGEVEPDLAHRWHQATPLCWRFFLRPCVQWHDGKQVTSSDVVKSLVRSAELPLFSHLNTIRATGPLSLEIALSQPDDQLPQLLAHVDALIVRTDQLSVATPVGSGPYRVDENSDWLLRFKAFDNYYGLRGLLDEIEVFTWPDLTSTAAGAPPLDIKTSAWLSSSLSDEAYIAGLARKLTGKPTDENPEMFLERGGYFLLCDNRSVHWHTDSQRRWLRSILNPWNIQPRLQAEIRPLWVPGGSVLPDWFHTLEDGPGVSPFSGKEPHPVLRLAYPQTHPEFAMLFNIMAGLLAEHGVELQSEALPYTTWAAGEYCADIWLGTVNFTVPENWHVAAWLLGSPLLRRCAFGGETDRVNAQLSNWRTGAVSARQLIGEVTESGWLQPLFHHWMRLKGPAGVQGLHLNNLGWFDFTSAWIMPE</sequence>
<evidence type="ECO:0000259" key="3">
    <source>
        <dbReference type="Pfam" id="PF12793"/>
    </source>
</evidence>
<dbReference type="Gene3D" id="3.40.190.10">
    <property type="entry name" value="Periplasmic binding protein-like II"/>
    <property type="match status" value="1"/>
</dbReference>
<keyword evidence="1 4" id="KW-0238">DNA-binding</keyword>
<dbReference type="CDD" id="cd08507">
    <property type="entry name" value="PBP2_SgrR_like"/>
    <property type="match status" value="1"/>
</dbReference>
<accession>A0A317Q1P3</accession>
<dbReference type="Pfam" id="PF00496">
    <property type="entry name" value="SBP_bac_5"/>
    <property type="match status" value="1"/>
</dbReference>
<dbReference type="InterPro" id="IPR025370">
    <property type="entry name" value="SgrR_HTH_N"/>
</dbReference>
<dbReference type="PANTHER" id="PTHR30290:SF72">
    <property type="entry name" value="HTH-TYPE TRANSCRIPTIONAL REGULATOR SGRR"/>
    <property type="match status" value="1"/>
</dbReference>
<dbReference type="EMBL" id="QGTS01000004">
    <property type="protein sequence ID" value="PWW10108.1"/>
    <property type="molecule type" value="Genomic_DNA"/>
</dbReference>
<organism evidence="4 5">
    <name type="scientific">Mangrovibacter plantisponsor</name>
    <dbReference type="NCBI Taxonomy" id="451513"/>
    <lineage>
        <taxon>Bacteria</taxon>
        <taxon>Pseudomonadati</taxon>
        <taxon>Pseudomonadota</taxon>
        <taxon>Gammaproteobacteria</taxon>
        <taxon>Enterobacterales</taxon>
        <taxon>Enterobacteriaceae</taxon>
        <taxon>Mangrovibacter</taxon>
    </lineage>
</organism>
<reference evidence="4 5" key="1">
    <citation type="submission" date="2018-05" db="EMBL/GenBank/DDBJ databases">
        <title>Genomic Encyclopedia of Type Strains, Phase IV (KMG-IV): sequencing the most valuable type-strain genomes for metagenomic binning, comparative biology and taxonomic classification.</title>
        <authorList>
            <person name="Goeker M."/>
        </authorList>
    </citation>
    <scope>NUCLEOTIDE SEQUENCE [LARGE SCALE GENOMIC DNA]</scope>
    <source>
        <strain evidence="4 5">DSM 19579</strain>
    </source>
</reference>
<dbReference type="RefSeq" id="WP_110025452.1">
    <property type="nucleotide sequence ID" value="NZ_QGTS01000004.1"/>
</dbReference>
<dbReference type="GO" id="GO:0003677">
    <property type="term" value="F:DNA binding"/>
    <property type="evidence" value="ECO:0007669"/>
    <property type="project" value="UniProtKB-KW"/>
</dbReference>
<gene>
    <name evidence="4" type="ORF">DES37_104209</name>
</gene>
<comment type="caution">
    <text evidence="4">The sequence shown here is derived from an EMBL/GenBank/DDBJ whole genome shotgun (WGS) entry which is preliminary data.</text>
</comment>
<evidence type="ECO:0000313" key="5">
    <source>
        <dbReference type="Proteomes" id="UP000246744"/>
    </source>
</evidence>
<dbReference type="SUPFAM" id="SSF53850">
    <property type="entry name" value="Periplasmic binding protein-like II"/>
    <property type="match status" value="1"/>
</dbReference>
<dbReference type="InterPro" id="IPR039424">
    <property type="entry name" value="SBP_5"/>
</dbReference>